<sequence length="123" mass="13271">MAFPDLAVNAIYTVLCLVPGFVSLQTLVYAADLDVDLTEFEKSTWSFIASGVSLSALYFLYVAWMAIVTGRFVPIRSLDISWVEIVAVYPVLILVAALVGYVGAKVLVRTGGASAIPQHDTAR</sequence>
<dbReference type="AlphaFoldDB" id="A0A1H6AJH6"/>
<evidence type="ECO:0000313" key="4">
    <source>
        <dbReference type="Proteomes" id="UP000236740"/>
    </source>
</evidence>
<dbReference type="Proteomes" id="UP000296733">
    <property type="component" value="Chromosome"/>
</dbReference>
<dbReference type="EMBL" id="CP031311">
    <property type="protein sequence ID" value="QCC47603.1"/>
    <property type="molecule type" value="Genomic_DNA"/>
</dbReference>
<feature type="transmembrane region" description="Helical" evidence="1">
    <location>
        <begin position="80"/>
        <end position="104"/>
    </location>
</feature>
<accession>A0A1H6AJH6</accession>
<feature type="transmembrane region" description="Helical" evidence="1">
    <location>
        <begin position="46"/>
        <end position="68"/>
    </location>
</feature>
<evidence type="ECO:0000313" key="5">
    <source>
        <dbReference type="Proteomes" id="UP000296733"/>
    </source>
</evidence>
<dbReference type="GeneID" id="39858019"/>
<keyword evidence="4" id="KW-1185">Reference proteome</keyword>
<organism evidence="3 4">
    <name type="scientific">Halobellus limi</name>
    <dbReference type="NCBI Taxonomy" id="699433"/>
    <lineage>
        <taxon>Archaea</taxon>
        <taxon>Methanobacteriati</taxon>
        <taxon>Methanobacteriota</taxon>
        <taxon>Stenosarchaea group</taxon>
        <taxon>Halobacteria</taxon>
        <taxon>Halobacteriales</taxon>
        <taxon>Haloferacaceae</taxon>
        <taxon>Halobellus</taxon>
    </lineage>
</organism>
<keyword evidence="1" id="KW-0812">Transmembrane</keyword>
<evidence type="ECO:0000256" key="1">
    <source>
        <dbReference type="SAM" id="Phobius"/>
    </source>
</evidence>
<reference evidence="2 5" key="2">
    <citation type="journal article" date="2019" name="Nat. Commun.">
        <title>A new type of DNA phosphorothioation-based antiviral system in archaea.</title>
        <authorList>
            <person name="Xiong L."/>
            <person name="Liu S."/>
            <person name="Chen S."/>
            <person name="Xiao Y."/>
            <person name="Zhu B."/>
            <person name="Gao Y."/>
            <person name="Zhang Y."/>
            <person name="Chen B."/>
            <person name="Luo J."/>
            <person name="Deng Z."/>
            <person name="Chen X."/>
            <person name="Wang L."/>
            <person name="Chen S."/>
        </authorList>
    </citation>
    <scope>NUCLEOTIDE SEQUENCE [LARGE SCALE GENOMIC DNA]</scope>
    <source>
        <strain evidence="2 5">CGMCC 1.10331</strain>
    </source>
</reference>
<protein>
    <submittedName>
        <fullName evidence="3">Uncharacterized protein</fullName>
    </submittedName>
</protein>
<name>A0A1H6AJH6_9EURY</name>
<proteinExistence type="predicted"/>
<evidence type="ECO:0000313" key="2">
    <source>
        <dbReference type="EMBL" id="QCC47603.1"/>
    </source>
</evidence>
<keyword evidence="1" id="KW-1133">Transmembrane helix</keyword>
<dbReference type="OrthoDB" id="346286at2157"/>
<dbReference type="KEGG" id="hlm:DV707_07990"/>
<evidence type="ECO:0000313" key="3">
    <source>
        <dbReference type="EMBL" id="SEG48304.1"/>
    </source>
</evidence>
<gene>
    <name evidence="2" type="ORF">DV707_07990</name>
    <name evidence="3" type="ORF">SAMN04488133_2339</name>
</gene>
<dbReference type="RefSeq" id="WP_103992048.1">
    <property type="nucleotide sequence ID" value="NZ_CP031311.1"/>
</dbReference>
<reference evidence="3 4" key="1">
    <citation type="submission" date="2016-10" db="EMBL/GenBank/DDBJ databases">
        <authorList>
            <person name="de Groot N.N."/>
        </authorList>
    </citation>
    <scope>NUCLEOTIDE SEQUENCE [LARGE SCALE GENOMIC DNA]</scope>
    <source>
        <strain evidence="3 4">CGMCC 1.10331</strain>
    </source>
</reference>
<dbReference type="Proteomes" id="UP000236740">
    <property type="component" value="Unassembled WGS sequence"/>
</dbReference>
<keyword evidence="1" id="KW-0472">Membrane</keyword>
<dbReference type="EMBL" id="FNVN01000003">
    <property type="protein sequence ID" value="SEG48304.1"/>
    <property type="molecule type" value="Genomic_DNA"/>
</dbReference>